<dbReference type="GO" id="GO:0005524">
    <property type="term" value="F:ATP binding"/>
    <property type="evidence" value="ECO:0007669"/>
    <property type="project" value="InterPro"/>
</dbReference>
<dbReference type="Proteomes" id="UP001150266">
    <property type="component" value="Unassembled WGS sequence"/>
</dbReference>
<organism evidence="7 8">
    <name type="scientific">Lentinula aciculospora</name>
    <dbReference type="NCBI Taxonomy" id="153920"/>
    <lineage>
        <taxon>Eukaryota</taxon>
        <taxon>Fungi</taxon>
        <taxon>Dikarya</taxon>
        <taxon>Basidiomycota</taxon>
        <taxon>Agaricomycotina</taxon>
        <taxon>Agaricomycetes</taxon>
        <taxon>Agaricomycetidae</taxon>
        <taxon>Agaricales</taxon>
        <taxon>Marasmiineae</taxon>
        <taxon>Omphalotaceae</taxon>
        <taxon>Lentinula</taxon>
    </lineage>
</organism>
<dbReference type="EMBL" id="JAOTPV010000001">
    <property type="protein sequence ID" value="KAJ4490555.1"/>
    <property type="molecule type" value="Genomic_DNA"/>
</dbReference>
<feature type="domain" description="Helicase ATP-binding" evidence="5">
    <location>
        <begin position="183"/>
        <end position="348"/>
    </location>
</feature>
<dbReference type="PROSITE" id="PS51194">
    <property type="entry name" value="HELICASE_CTER"/>
    <property type="match status" value="1"/>
</dbReference>
<proteinExistence type="predicted"/>
<dbReference type="SUPFAM" id="SSF57903">
    <property type="entry name" value="FYVE/PHD zinc finger"/>
    <property type="match status" value="1"/>
</dbReference>
<dbReference type="CDD" id="cd17919">
    <property type="entry name" value="DEXHc_Snf"/>
    <property type="match status" value="1"/>
</dbReference>
<evidence type="ECO:0000256" key="3">
    <source>
        <dbReference type="ARBA" id="ARBA00022840"/>
    </source>
</evidence>
<evidence type="ECO:0000259" key="5">
    <source>
        <dbReference type="PROSITE" id="PS51192"/>
    </source>
</evidence>
<dbReference type="Pfam" id="PF00271">
    <property type="entry name" value="Helicase_C"/>
    <property type="match status" value="1"/>
</dbReference>
<dbReference type="AlphaFoldDB" id="A0A9W9DXZ9"/>
<dbReference type="InterPro" id="IPR049730">
    <property type="entry name" value="SNF2/RAD54-like_C"/>
</dbReference>
<dbReference type="InterPro" id="IPR000330">
    <property type="entry name" value="SNF2_N"/>
</dbReference>
<feature type="compositionally biased region" description="Polar residues" evidence="4">
    <location>
        <begin position="735"/>
        <end position="746"/>
    </location>
</feature>
<dbReference type="InterPro" id="IPR011011">
    <property type="entry name" value="Znf_FYVE_PHD"/>
</dbReference>
<evidence type="ECO:0000256" key="1">
    <source>
        <dbReference type="ARBA" id="ARBA00022741"/>
    </source>
</evidence>
<dbReference type="OrthoDB" id="448448at2759"/>
<feature type="region of interest" description="Disordered" evidence="4">
    <location>
        <begin position="49"/>
        <end position="110"/>
    </location>
</feature>
<dbReference type="PANTHER" id="PTHR10799">
    <property type="entry name" value="SNF2/RAD54 HELICASE FAMILY"/>
    <property type="match status" value="1"/>
</dbReference>
<sequence length="986" mass="111284">MVENTAGLAVEDVELDITSAPSPPIISLAQYPHFVSAPVIPLNQVHFPPQSASVTRRSSRLKEAPSTTLRNTSQKLRKRTISTTESSTAARKKAKLEDKKASTTLNNAKRSERDLRRNQWFLRNQNLFGPLLPPSSNFFANLQAAVPGRSSYAPLHEIEQPKSINSSVGSMKDYQIMGLSFLVHMYENGMNCILGDEMGLGKTLQTLSLFAYIAERSPDRIDPHLIVCPLSVLSSWEAEAARWLPSMTVVRFHGTANERLRLRNTLREGNYDVLVTTYEAYVIEDSWFKSRRWTYCVLDEGHKIKNSDTTVAQKLQGLSAMYRLILTGTPIQNNMVELWSLLRFLYPAIFTPTTTQLFESSFDLTKGSYSIPFVNAAQKLLSVIMIRRTKANVDIDVPAREEQTIFIPLTEIQRFWMYRMITRLDNMNFQEIFDSAMELQENGAKNGRNEVLSLLEDSSKNMGKETKQWTKLMNLLMQLRRICDHPYLLPKVEPERYYIGEHIIASSSKLIVIDKLLADILPKGEKVLIFSQWTGMLDVLEDMMHLRDIKYARLDGSTSRPRRALDIKLFQHEKSELQVYLISTKAGGLGINLTKASTVIMVDSDWNPQNDLQAIARAHRIGQKKTVKVYRLICGGSVEDQMLDRIRRKLFLSVKIMGSDNPSSSCSTSSTSDMSSGALMDILRKGSSALLPGSEMELGKFIQAPIAEILSLSKAREDARDAKLERTFQPPGGTELQQGSPDTHAQQLLKDAEEEEQRLLSGAAQVRCHLFEGQMLERGSSSSNKQIAEEWTNLQKRASKSRETVVVDGMTFIVTQPPPVVQEISLKSQSTSKPKKEPIGSEDYCNVCQDGGQLFLCKFCPRVFHAACRGVKAHELKRGFHGCHQHECWDCSRGTSDAGGMLFRCRTCPRAFCEDCLPEPFDPIGETLPELLLLNFQETPSAYFINCAHCKKMAEEDLQWKLEWDKTIQVAENALEKIQREKPSAE</sequence>
<dbReference type="SUPFAM" id="SSF52540">
    <property type="entry name" value="P-loop containing nucleoside triphosphate hydrolases"/>
    <property type="match status" value="2"/>
</dbReference>
<dbReference type="SMART" id="SM00487">
    <property type="entry name" value="DEXDc"/>
    <property type="match status" value="1"/>
</dbReference>
<evidence type="ECO:0000313" key="8">
    <source>
        <dbReference type="Proteomes" id="UP001150266"/>
    </source>
</evidence>
<dbReference type="Gene3D" id="3.30.40.10">
    <property type="entry name" value="Zinc/RING finger domain, C3HC4 (zinc finger)"/>
    <property type="match status" value="1"/>
</dbReference>
<evidence type="ECO:0000313" key="7">
    <source>
        <dbReference type="EMBL" id="KAJ4490555.1"/>
    </source>
</evidence>
<dbReference type="InterPro" id="IPR027417">
    <property type="entry name" value="P-loop_NTPase"/>
</dbReference>
<keyword evidence="8" id="KW-1185">Reference proteome</keyword>
<dbReference type="PROSITE" id="PS51192">
    <property type="entry name" value="HELICASE_ATP_BIND_1"/>
    <property type="match status" value="1"/>
</dbReference>
<dbReference type="GO" id="GO:0016787">
    <property type="term" value="F:hydrolase activity"/>
    <property type="evidence" value="ECO:0007669"/>
    <property type="project" value="UniProtKB-KW"/>
</dbReference>
<dbReference type="Gene3D" id="3.40.50.10810">
    <property type="entry name" value="Tandem AAA-ATPase domain"/>
    <property type="match status" value="1"/>
</dbReference>
<comment type="caution">
    <text evidence="7">The sequence shown here is derived from an EMBL/GenBank/DDBJ whole genome shotgun (WGS) entry which is preliminary data.</text>
</comment>
<evidence type="ECO:0000256" key="2">
    <source>
        <dbReference type="ARBA" id="ARBA00022801"/>
    </source>
</evidence>
<evidence type="ECO:0000256" key="4">
    <source>
        <dbReference type="SAM" id="MobiDB-lite"/>
    </source>
</evidence>
<evidence type="ECO:0000259" key="6">
    <source>
        <dbReference type="PROSITE" id="PS51194"/>
    </source>
</evidence>
<keyword evidence="3" id="KW-0067">ATP-binding</keyword>
<dbReference type="Pfam" id="PF00176">
    <property type="entry name" value="SNF2-rel_dom"/>
    <property type="match status" value="1"/>
</dbReference>
<reference evidence="7" key="1">
    <citation type="submission" date="2022-08" db="EMBL/GenBank/DDBJ databases">
        <title>A Global Phylogenomic Analysis of the Shiitake Genus Lentinula.</title>
        <authorList>
            <consortium name="DOE Joint Genome Institute"/>
            <person name="Sierra-Patev S."/>
            <person name="Min B."/>
            <person name="Naranjo-Ortiz M."/>
            <person name="Looney B."/>
            <person name="Konkel Z."/>
            <person name="Slot J.C."/>
            <person name="Sakamoto Y."/>
            <person name="Steenwyk J.L."/>
            <person name="Rokas A."/>
            <person name="Carro J."/>
            <person name="Camarero S."/>
            <person name="Ferreira P."/>
            <person name="Molpeceres G."/>
            <person name="Ruiz-Duenas F.J."/>
            <person name="Serrano A."/>
            <person name="Henrissat B."/>
            <person name="Drula E."/>
            <person name="Hughes K.W."/>
            <person name="Mata J.L."/>
            <person name="Ishikawa N.K."/>
            <person name="Vargas-Isla R."/>
            <person name="Ushijima S."/>
            <person name="Smith C.A."/>
            <person name="Ahrendt S."/>
            <person name="Andreopoulos W."/>
            <person name="He G."/>
            <person name="Labutti K."/>
            <person name="Lipzen A."/>
            <person name="Ng V."/>
            <person name="Riley R."/>
            <person name="Sandor L."/>
            <person name="Barry K."/>
            <person name="Martinez A.T."/>
            <person name="Xiao Y."/>
            <person name="Gibbons J.G."/>
            <person name="Terashima K."/>
            <person name="Grigoriev I.V."/>
            <person name="Hibbett D.S."/>
        </authorList>
    </citation>
    <scope>NUCLEOTIDE SEQUENCE</scope>
    <source>
        <strain evidence="7">JLM2183</strain>
    </source>
</reference>
<feature type="domain" description="Helicase C-terminal" evidence="6">
    <location>
        <begin position="512"/>
        <end position="675"/>
    </location>
</feature>
<dbReference type="InterPro" id="IPR001650">
    <property type="entry name" value="Helicase_C-like"/>
</dbReference>
<dbReference type="InterPro" id="IPR013083">
    <property type="entry name" value="Znf_RING/FYVE/PHD"/>
</dbReference>
<name>A0A9W9DXZ9_9AGAR</name>
<keyword evidence="1" id="KW-0547">Nucleotide-binding</keyword>
<accession>A0A9W9DXZ9</accession>
<dbReference type="Gene3D" id="3.40.50.300">
    <property type="entry name" value="P-loop containing nucleotide triphosphate hydrolases"/>
    <property type="match status" value="1"/>
</dbReference>
<dbReference type="InterPro" id="IPR014001">
    <property type="entry name" value="Helicase_ATP-bd"/>
</dbReference>
<dbReference type="CDD" id="cd18793">
    <property type="entry name" value="SF2_C_SNF"/>
    <property type="match status" value="1"/>
</dbReference>
<feature type="compositionally biased region" description="Polar residues" evidence="4">
    <location>
        <begin position="65"/>
        <end position="74"/>
    </location>
</feature>
<gene>
    <name evidence="7" type="ORF">J3R30DRAFT_3750602</name>
</gene>
<protein>
    <submittedName>
        <fullName evidence="7">SNF2 family N-terminal domain-containing protein</fullName>
    </submittedName>
</protein>
<keyword evidence="2" id="KW-0378">Hydrolase</keyword>
<dbReference type="SMART" id="SM00490">
    <property type="entry name" value="HELICc"/>
    <property type="match status" value="1"/>
</dbReference>
<feature type="region of interest" description="Disordered" evidence="4">
    <location>
        <begin position="727"/>
        <end position="747"/>
    </location>
</feature>
<dbReference type="InterPro" id="IPR038718">
    <property type="entry name" value="SNF2-like_sf"/>
</dbReference>